<feature type="compositionally biased region" description="Acidic residues" evidence="1">
    <location>
        <begin position="61"/>
        <end position="70"/>
    </location>
</feature>
<evidence type="ECO:0000256" key="1">
    <source>
        <dbReference type="SAM" id="MobiDB-lite"/>
    </source>
</evidence>
<reference evidence="2 3" key="1">
    <citation type="submission" date="2022-03" db="EMBL/GenBank/DDBJ databases">
        <authorList>
            <person name="Macdonald S."/>
            <person name="Ahmed S."/>
            <person name="Newling K."/>
        </authorList>
    </citation>
    <scope>NUCLEOTIDE SEQUENCE [LARGE SCALE GENOMIC DNA]</scope>
</reference>
<dbReference type="AlphaFoldDB" id="A0ABC8KNM8"/>
<organism evidence="2 3">
    <name type="scientific">Eruca vesicaria subsp. sativa</name>
    <name type="common">Garden rocket</name>
    <name type="synonym">Eruca sativa</name>
    <dbReference type="NCBI Taxonomy" id="29727"/>
    <lineage>
        <taxon>Eukaryota</taxon>
        <taxon>Viridiplantae</taxon>
        <taxon>Streptophyta</taxon>
        <taxon>Embryophyta</taxon>
        <taxon>Tracheophyta</taxon>
        <taxon>Spermatophyta</taxon>
        <taxon>Magnoliopsida</taxon>
        <taxon>eudicotyledons</taxon>
        <taxon>Gunneridae</taxon>
        <taxon>Pentapetalae</taxon>
        <taxon>rosids</taxon>
        <taxon>malvids</taxon>
        <taxon>Brassicales</taxon>
        <taxon>Brassicaceae</taxon>
        <taxon>Brassiceae</taxon>
        <taxon>Eruca</taxon>
    </lineage>
</organism>
<protein>
    <submittedName>
        <fullName evidence="2">Uncharacterized protein</fullName>
    </submittedName>
</protein>
<gene>
    <name evidence="2" type="ORF">ERUC_LOCUS23205</name>
</gene>
<name>A0ABC8KNM8_ERUVS</name>
<dbReference type="Proteomes" id="UP001642260">
    <property type="component" value="Unassembled WGS sequence"/>
</dbReference>
<evidence type="ECO:0000313" key="2">
    <source>
        <dbReference type="EMBL" id="CAH8357450.1"/>
    </source>
</evidence>
<accession>A0ABC8KNM8</accession>
<keyword evidence="3" id="KW-1185">Reference proteome</keyword>
<proteinExistence type="predicted"/>
<feature type="compositionally biased region" description="Acidic residues" evidence="1">
    <location>
        <begin position="82"/>
        <end position="92"/>
    </location>
</feature>
<dbReference type="EMBL" id="CAKOAT010230710">
    <property type="protein sequence ID" value="CAH8357450.1"/>
    <property type="molecule type" value="Genomic_DNA"/>
</dbReference>
<evidence type="ECO:0000313" key="3">
    <source>
        <dbReference type="Proteomes" id="UP001642260"/>
    </source>
</evidence>
<comment type="caution">
    <text evidence="2">The sequence shown here is derived from an EMBL/GenBank/DDBJ whole genome shotgun (WGS) entry which is preliminary data.</text>
</comment>
<feature type="region of interest" description="Disordered" evidence="1">
    <location>
        <begin position="61"/>
        <end position="92"/>
    </location>
</feature>
<sequence length="92" mass="10350">MPTSLFHSHKTSFLLQNIFGKWSSRLLAIAFLTSGQSLNIAGTYVGQYVTAKGISGFNLEQEEEKEESVDFGDVSEVKNREECDEQSETQRE</sequence>